<dbReference type="GO" id="GO:0004519">
    <property type="term" value="F:endonuclease activity"/>
    <property type="evidence" value="ECO:0007669"/>
    <property type="project" value="UniProtKB-KW"/>
</dbReference>
<reference evidence="4 5" key="1">
    <citation type="submission" date="2022-04" db="EMBL/GenBank/DDBJ databases">
        <title>Genome sequence of C. roseum typestrain.</title>
        <authorList>
            <person name="Poehlein A."/>
            <person name="Schoch T."/>
            <person name="Duerre P."/>
            <person name="Daniel R."/>
        </authorList>
    </citation>
    <scope>NUCLEOTIDE SEQUENCE [LARGE SCALE GENOMIC DNA]</scope>
    <source>
        <strain evidence="4 5">DSM 7320</strain>
    </source>
</reference>
<gene>
    <name evidence="4" type="primary">mutS2_1</name>
    <name evidence="4" type="ORF">CROST_000210</name>
</gene>
<dbReference type="GO" id="GO:0006298">
    <property type="term" value="P:mismatch repair"/>
    <property type="evidence" value="ECO:0007669"/>
    <property type="project" value="InterPro"/>
</dbReference>
<organism evidence="4 5">
    <name type="scientific">Clostridium felsineum</name>
    <dbReference type="NCBI Taxonomy" id="36839"/>
    <lineage>
        <taxon>Bacteria</taxon>
        <taxon>Bacillati</taxon>
        <taxon>Bacillota</taxon>
        <taxon>Clostridia</taxon>
        <taxon>Eubacteriales</taxon>
        <taxon>Clostridiaceae</taxon>
        <taxon>Clostridium</taxon>
    </lineage>
</organism>
<dbReference type="SUPFAM" id="SSF48334">
    <property type="entry name" value="DNA repair protein MutS, domain III"/>
    <property type="match status" value="1"/>
</dbReference>
<evidence type="ECO:0000256" key="2">
    <source>
        <dbReference type="ARBA" id="ARBA00022840"/>
    </source>
</evidence>
<dbReference type="InterPro" id="IPR036187">
    <property type="entry name" value="DNA_mismatch_repair_MutS_sf"/>
</dbReference>
<keyword evidence="4" id="KW-0255">Endonuclease</keyword>
<evidence type="ECO:0000256" key="1">
    <source>
        <dbReference type="ARBA" id="ARBA00022741"/>
    </source>
</evidence>
<sequence length="479" mass="55080">MIFSDETTRKKIGFDFVLDKLFIGSVFGKYQFSKLHMLTNNYELLREYENIESCSLIIKDSKCFNELQSLLMRFKDIRNTFKRLKNEEVLDQIELFEIKNYTILISELKQSLKNNNLKLNSISFNDFNEIYTLLNKGNTRTLSFAIYDDYSPKLSSLRKAKRNVEKLIYKEKDSEKRKKLLKNRADITYAEKEEEFIIRKTLSLEISKYADMLLENSFNVGKLDITIAKTKYAIDYGLSKPILTDKIKIKKGFNPMVKEKVEQAGGIFQPIDIDLSFGTTVITGANMGGKTVVLSIVALNYILAYMGFYVFAEKFEFVPLDFMYFLSEDAESIRNGLSTFGGEVMKLKQILKDIKKKHGLIILDEFARGTNPEEGSKITKGLVKYLGNFASISLISTHYNGVSNISNNHYQVKGLSNFDFNSINKIEKDTDFFNLINKYMDYSLEKVTGSAPIPKDAMNILRLMGIDTEIIEMGEKDEE</sequence>
<keyword evidence="5" id="KW-1185">Reference proteome</keyword>
<keyword evidence="3" id="KW-0238">DNA-binding</keyword>
<dbReference type="InterPro" id="IPR045076">
    <property type="entry name" value="MutS"/>
</dbReference>
<keyword evidence="1" id="KW-0547">Nucleotide-binding</keyword>
<name>A0A1S8L617_9CLOT</name>
<dbReference type="Proteomes" id="UP000190951">
    <property type="component" value="Chromosome"/>
</dbReference>
<dbReference type="AlphaFoldDB" id="A0A1S8L617"/>
<dbReference type="InterPro" id="IPR000432">
    <property type="entry name" value="DNA_mismatch_repair_MutS_C"/>
</dbReference>
<dbReference type="EMBL" id="CP096983">
    <property type="protein sequence ID" value="URZ09350.1"/>
    <property type="molecule type" value="Genomic_DNA"/>
</dbReference>
<dbReference type="InterPro" id="IPR027417">
    <property type="entry name" value="P-loop_NTPase"/>
</dbReference>
<dbReference type="SMART" id="SM00534">
    <property type="entry name" value="MUTSac"/>
    <property type="match status" value="1"/>
</dbReference>
<dbReference type="Gene3D" id="3.40.50.300">
    <property type="entry name" value="P-loop containing nucleotide triphosphate hydrolases"/>
    <property type="match status" value="1"/>
</dbReference>
<proteinExistence type="predicted"/>
<dbReference type="STRING" id="84029.CROST_22230"/>
<dbReference type="GO" id="GO:0016787">
    <property type="term" value="F:hydrolase activity"/>
    <property type="evidence" value="ECO:0007669"/>
    <property type="project" value="UniProtKB-KW"/>
</dbReference>
<dbReference type="Pfam" id="PF00488">
    <property type="entry name" value="MutS_V"/>
    <property type="match status" value="1"/>
</dbReference>
<keyword evidence="2" id="KW-0067">ATP-binding</keyword>
<dbReference type="SUPFAM" id="SSF52540">
    <property type="entry name" value="P-loop containing nucleoside triphosphate hydrolases"/>
    <property type="match status" value="1"/>
</dbReference>
<dbReference type="GO" id="GO:0140664">
    <property type="term" value="F:ATP-dependent DNA damage sensor activity"/>
    <property type="evidence" value="ECO:0007669"/>
    <property type="project" value="InterPro"/>
</dbReference>
<keyword evidence="4" id="KW-0540">Nuclease</keyword>
<evidence type="ECO:0000313" key="5">
    <source>
        <dbReference type="Proteomes" id="UP000190951"/>
    </source>
</evidence>
<protein>
    <submittedName>
        <fullName evidence="4">Endonuclease MutS2</fullName>
        <ecNumber evidence="4">3.1.-.-</ecNumber>
    </submittedName>
</protein>
<keyword evidence="4" id="KW-0378">Hydrolase</keyword>
<dbReference type="RefSeq" id="WP_077834658.1">
    <property type="nucleotide sequence ID" value="NZ_CP096983.1"/>
</dbReference>
<dbReference type="GO" id="GO:0030983">
    <property type="term" value="F:mismatched DNA binding"/>
    <property type="evidence" value="ECO:0007669"/>
    <property type="project" value="InterPro"/>
</dbReference>
<dbReference type="KEGG" id="crw:CROST_000210"/>
<dbReference type="PANTHER" id="PTHR11361">
    <property type="entry name" value="DNA MISMATCH REPAIR PROTEIN MUTS FAMILY MEMBER"/>
    <property type="match status" value="1"/>
</dbReference>
<evidence type="ECO:0000256" key="3">
    <source>
        <dbReference type="ARBA" id="ARBA00023125"/>
    </source>
</evidence>
<accession>A0A1S8L617</accession>
<dbReference type="EC" id="3.1.-.-" evidence="4"/>
<dbReference type="GO" id="GO:0005524">
    <property type="term" value="F:ATP binding"/>
    <property type="evidence" value="ECO:0007669"/>
    <property type="project" value="UniProtKB-KW"/>
</dbReference>
<dbReference type="PANTHER" id="PTHR11361:SF14">
    <property type="entry name" value="DNA MISMATCH REPAIR PROTEIN MUTS, TYPE 2"/>
    <property type="match status" value="1"/>
</dbReference>
<evidence type="ECO:0000313" key="4">
    <source>
        <dbReference type="EMBL" id="URZ09350.1"/>
    </source>
</evidence>